<feature type="transmembrane region" description="Helical" evidence="8">
    <location>
        <begin position="86"/>
        <end position="107"/>
    </location>
</feature>
<feature type="transmembrane region" description="Helical" evidence="8">
    <location>
        <begin position="144"/>
        <end position="165"/>
    </location>
</feature>
<proteinExistence type="inferred from homology"/>
<evidence type="ECO:0000256" key="7">
    <source>
        <dbReference type="ARBA" id="ARBA00023136"/>
    </source>
</evidence>
<dbReference type="Gene3D" id="1.10.3470.10">
    <property type="entry name" value="ABC transporter involved in vitamin B12 uptake, BtuC"/>
    <property type="match status" value="1"/>
</dbReference>
<dbReference type="Proteomes" id="UP001220022">
    <property type="component" value="Unassembled WGS sequence"/>
</dbReference>
<protein>
    <submittedName>
        <fullName evidence="9">Iron chelate uptake ABC transporter family permease subunit</fullName>
    </submittedName>
</protein>
<dbReference type="CDD" id="cd06550">
    <property type="entry name" value="TM_ABC_iron-siderophores_like"/>
    <property type="match status" value="1"/>
</dbReference>
<dbReference type="Pfam" id="PF01032">
    <property type="entry name" value="FecCD"/>
    <property type="match status" value="1"/>
</dbReference>
<feature type="transmembrane region" description="Helical" evidence="8">
    <location>
        <begin position="57"/>
        <end position="74"/>
    </location>
</feature>
<dbReference type="EMBL" id="JARHTQ010000052">
    <property type="protein sequence ID" value="MDF2261284.1"/>
    <property type="molecule type" value="Genomic_DNA"/>
</dbReference>
<comment type="caution">
    <text evidence="9">The sequence shown here is derived from an EMBL/GenBank/DDBJ whole genome shotgun (WGS) entry which is preliminary data.</text>
</comment>
<evidence type="ECO:0000313" key="10">
    <source>
        <dbReference type="Proteomes" id="UP001220022"/>
    </source>
</evidence>
<dbReference type="InterPro" id="IPR037294">
    <property type="entry name" value="ABC_BtuC-like"/>
</dbReference>
<evidence type="ECO:0000256" key="8">
    <source>
        <dbReference type="SAM" id="Phobius"/>
    </source>
</evidence>
<feature type="transmembrane region" description="Helical" evidence="8">
    <location>
        <begin position="192"/>
        <end position="211"/>
    </location>
</feature>
<gene>
    <name evidence="9" type="ORF">P2L57_37855</name>
</gene>
<organism evidence="9 10">
    <name type="scientific">Streptantibioticus ferralitis</name>
    <dbReference type="NCBI Taxonomy" id="236510"/>
    <lineage>
        <taxon>Bacteria</taxon>
        <taxon>Bacillati</taxon>
        <taxon>Actinomycetota</taxon>
        <taxon>Actinomycetes</taxon>
        <taxon>Kitasatosporales</taxon>
        <taxon>Streptomycetaceae</taxon>
        <taxon>Streptantibioticus</taxon>
    </lineage>
</organism>
<keyword evidence="7 8" id="KW-0472">Membrane</keyword>
<comment type="subcellular location">
    <subcellularLocation>
        <location evidence="1">Cell membrane</location>
        <topology evidence="1">Multi-pass membrane protein</topology>
    </subcellularLocation>
</comment>
<keyword evidence="6 8" id="KW-1133">Transmembrane helix</keyword>
<keyword evidence="4" id="KW-1003">Cell membrane</keyword>
<feature type="transmembrane region" description="Helical" evidence="8">
    <location>
        <begin position="232"/>
        <end position="254"/>
    </location>
</feature>
<keyword evidence="5 8" id="KW-0812">Transmembrane</keyword>
<evidence type="ECO:0000256" key="6">
    <source>
        <dbReference type="ARBA" id="ARBA00022989"/>
    </source>
</evidence>
<name>A0ABT5ZBQ8_9ACTN</name>
<feature type="transmembrane region" description="Helical" evidence="8">
    <location>
        <begin position="274"/>
        <end position="292"/>
    </location>
</feature>
<evidence type="ECO:0000256" key="1">
    <source>
        <dbReference type="ARBA" id="ARBA00004651"/>
    </source>
</evidence>
<dbReference type="InterPro" id="IPR000522">
    <property type="entry name" value="ABC_transptr_permease_BtuC"/>
</dbReference>
<dbReference type="PANTHER" id="PTHR30472:SF1">
    <property type="entry name" value="FE(3+) DICITRATE TRANSPORT SYSTEM PERMEASE PROTEIN FECC-RELATED"/>
    <property type="match status" value="1"/>
</dbReference>
<comment type="similarity">
    <text evidence="2">Belongs to the binding-protein-dependent transport system permease family. FecCD subfamily.</text>
</comment>
<feature type="transmembrane region" description="Helical" evidence="8">
    <location>
        <begin position="304"/>
        <end position="322"/>
    </location>
</feature>
<evidence type="ECO:0000256" key="3">
    <source>
        <dbReference type="ARBA" id="ARBA00022448"/>
    </source>
</evidence>
<keyword evidence="10" id="KW-1185">Reference proteome</keyword>
<evidence type="ECO:0000256" key="5">
    <source>
        <dbReference type="ARBA" id="ARBA00022692"/>
    </source>
</evidence>
<evidence type="ECO:0000313" key="9">
    <source>
        <dbReference type="EMBL" id="MDF2261284.1"/>
    </source>
</evidence>
<evidence type="ECO:0000256" key="2">
    <source>
        <dbReference type="ARBA" id="ARBA00007935"/>
    </source>
</evidence>
<sequence length="328" mass="33660">MLSGLGAALFALVVAAAVSTAVGTRAVPLSRVVDSLFHFDPHNVDHLAIWELRLPRTVLGVLAGAALGLAGAVMQGVTRNPLADPGILGVNAGAALFVVAGIDIFGITALTGYVWFGLVGAALAACLVYAVSSLGRGGATPIKLALSGAAVSAALTSLITAILLIDADAFDQFRFWRVGSLAGRDGAVIRQALPFLAVGAVLALASGRMLNALALGEDTARSLGQHVNRGRMLAALSVVLLCGAATAMCGPIAFIGLTVPHLARLITGPDYRWILPYSMLLAPFLLLVADIVGRLAVRPSELQVGLMTPVIGAPVFVLLVRGRKLAEL</sequence>
<accession>A0ABT5ZBQ8</accession>
<dbReference type="PANTHER" id="PTHR30472">
    <property type="entry name" value="FERRIC ENTEROBACTIN TRANSPORT SYSTEM PERMEASE PROTEIN"/>
    <property type="match status" value="1"/>
</dbReference>
<dbReference type="SUPFAM" id="SSF81345">
    <property type="entry name" value="ABC transporter involved in vitamin B12 uptake, BtuC"/>
    <property type="match status" value="1"/>
</dbReference>
<keyword evidence="3" id="KW-0813">Transport</keyword>
<feature type="transmembrane region" description="Helical" evidence="8">
    <location>
        <begin position="113"/>
        <end position="132"/>
    </location>
</feature>
<evidence type="ECO:0000256" key="4">
    <source>
        <dbReference type="ARBA" id="ARBA00022475"/>
    </source>
</evidence>
<reference evidence="9 10" key="1">
    <citation type="submission" date="2023-03" db="EMBL/GenBank/DDBJ databases">
        <title>Draft genome sequence of type strain Streptomyces ferralitis JCM 14344.</title>
        <authorList>
            <person name="Klaysubun C."/>
            <person name="Duangmal K."/>
        </authorList>
    </citation>
    <scope>NUCLEOTIDE SEQUENCE [LARGE SCALE GENOMIC DNA]</scope>
    <source>
        <strain evidence="9 10">JCM 14344</strain>
    </source>
</reference>